<dbReference type="Pfam" id="PF01609">
    <property type="entry name" value="DDE_Tnp_1"/>
    <property type="match status" value="1"/>
</dbReference>
<evidence type="ECO:0000313" key="4">
    <source>
        <dbReference type="Proteomes" id="UP001500466"/>
    </source>
</evidence>
<dbReference type="InterPro" id="IPR002559">
    <property type="entry name" value="Transposase_11"/>
</dbReference>
<evidence type="ECO:0000313" key="3">
    <source>
        <dbReference type="EMBL" id="GAA4996289.1"/>
    </source>
</evidence>
<comment type="caution">
    <text evidence="3">The sequence shown here is derived from an EMBL/GenBank/DDBJ whole genome shotgun (WGS) entry which is preliminary data.</text>
</comment>
<organism evidence="3 4">
    <name type="scientific">Yinghuangia aomiensis</name>
    <dbReference type="NCBI Taxonomy" id="676205"/>
    <lineage>
        <taxon>Bacteria</taxon>
        <taxon>Bacillati</taxon>
        <taxon>Actinomycetota</taxon>
        <taxon>Actinomycetes</taxon>
        <taxon>Kitasatosporales</taxon>
        <taxon>Streptomycetaceae</taxon>
        <taxon>Yinghuangia</taxon>
    </lineage>
</organism>
<dbReference type="PANTHER" id="PTHR30007:SF0">
    <property type="entry name" value="TRANSPOSASE"/>
    <property type="match status" value="1"/>
</dbReference>
<sequence>MSTAGVDRGRPQPRLLRDRTRRTHGRAAGPSAAVMGAQSVKTSCNVAETDQGIDVAKKIKGRKRHIVTDTLGLLLAVLVTAASVHDSVGGKHVSVRPQPRAHVHSQHQAPVRGPRQPHQRVRATRQARMQFTPEVRQFRERVPALSRARHTRFRGLRPDPPCLLGRSTGSGEGRPRHRN</sequence>
<proteinExistence type="predicted"/>
<evidence type="ECO:0000256" key="1">
    <source>
        <dbReference type="SAM" id="MobiDB-lite"/>
    </source>
</evidence>
<reference evidence="4" key="1">
    <citation type="journal article" date="2019" name="Int. J. Syst. Evol. Microbiol.">
        <title>The Global Catalogue of Microorganisms (GCM) 10K type strain sequencing project: providing services to taxonomists for standard genome sequencing and annotation.</title>
        <authorList>
            <consortium name="The Broad Institute Genomics Platform"/>
            <consortium name="The Broad Institute Genome Sequencing Center for Infectious Disease"/>
            <person name="Wu L."/>
            <person name="Ma J."/>
        </authorList>
    </citation>
    <scope>NUCLEOTIDE SEQUENCE [LARGE SCALE GENOMIC DNA]</scope>
    <source>
        <strain evidence="4">JCM 17986</strain>
    </source>
</reference>
<evidence type="ECO:0000259" key="2">
    <source>
        <dbReference type="Pfam" id="PF01609"/>
    </source>
</evidence>
<dbReference type="EMBL" id="BAABHS010000060">
    <property type="protein sequence ID" value="GAA4996289.1"/>
    <property type="molecule type" value="Genomic_DNA"/>
</dbReference>
<feature type="compositionally biased region" description="Basic and acidic residues" evidence="1">
    <location>
        <begin position="7"/>
        <end position="18"/>
    </location>
</feature>
<feature type="domain" description="Transposase IS4-like" evidence="2">
    <location>
        <begin position="41"/>
        <end position="92"/>
    </location>
</feature>
<feature type="region of interest" description="Disordered" evidence="1">
    <location>
        <begin position="1"/>
        <end position="39"/>
    </location>
</feature>
<dbReference type="PANTHER" id="PTHR30007">
    <property type="entry name" value="PHP DOMAIN PROTEIN"/>
    <property type="match status" value="1"/>
</dbReference>
<name>A0ABP9IG90_9ACTN</name>
<feature type="region of interest" description="Disordered" evidence="1">
    <location>
        <begin position="153"/>
        <end position="179"/>
    </location>
</feature>
<feature type="region of interest" description="Disordered" evidence="1">
    <location>
        <begin position="90"/>
        <end position="118"/>
    </location>
</feature>
<gene>
    <name evidence="3" type="ORF">GCM10023205_81860</name>
</gene>
<accession>A0ABP9IG90</accession>
<dbReference type="Proteomes" id="UP001500466">
    <property type="component" value="Unassembled WGS sequence"/>
</dbReference>
<keyword evidence="4" id="KW-1185">Reference proteome</keyword>
<protein>
    <recommendedName>
        <fullName evidence="2">Transposase IS4-like domain-containing protein</fullName>
    </recommendedName>
</protein>